<proteinExistence type="predicted"/>
<accession>A0A918GFQ3</accession>
<keyword evidence="3" id="KW-1185">Reference proteome</keyword>
<name>A0A918GFQ3_9PSEU</name>
<reference evidence="2" key="1">
    <citation type="journal article" date="2014" name="Int. J. Syst. Evol. Microbiol.">
        <title>Complete genome sequence of Corynebacterium casei LMG S-19264T (=DSM 44701T), isolated from a smear-ripened cheese.</title>
        <authorList>
            <consortium name="US DOE Joint Genome Institute (JGI-PGF)"/>
            <person name="Walter F."/>
            <person name="Albersmeier A."/>
            <person name="Kalinowski J."/>
            <person name="Ruckert C."/>
        </authorList>
    </citation>
    <scope>NUCLEOTIDE SEQUENCE</scope>
    <source>
        <strain evidence="2">JCM 3276</strain>
    </source>
</reference>
<dbReference type="RefSeq" id="WP_189210895.1">
    <property type="nucleotide sequence ID" value="NZ_BMRB01000002.1"/>
</dbReference>
<evidence type="ECO:0000313" key="2">
    <source>
        <dbReference type="EMBL" id="GGS32865.1"/>
    </source>
</evidence>
<dbReference type="Proteomes" id="UP000660680">
    <property type="component" value="Unassembled WGS sequence"/>
</dbReference>
<feature type="transmembrane region" description="Helical" evidence="1">
    <location>
        <begin position="95"/>
        <end position="115"/>
    </location>
</feature>
<evidence type="ECO:0000313" key="3">
    <source>
        <dbReference type="Proteomes" id="UP000660680"/>
    </source>
</evidence>
<keyword evidence="1" id="KW-1133">Transmembrane helix</keyword>
<organism evidence="2 3">
    <name type="scientific">Actinokineospora fastidiosa</name>
    <dbReference type="NCBI Taxonomy" id="1816"/>
    <lineage>
        <taxon>Bacteria</taxon>
        <taxon>Bacillati</taxon>
        <taxon>Actinomycetota</taxon>
        <taxon>Actinomycetes</taxon>
        <taxon>Pseudonocardiales</taxon>
        <taxon>Pseudonocardiaceae</taxon>
        <taxon>Actinokineospora</taxon>
    </lineage>
</organism>
<evidence type="ECO:0000256" key="1">
    <source>
        <dbReference type="SAM" id="Phobius"/>
    </source>
</evidence>
<dbReference type="Pfam" id="PF19853">
    <property type="entry name" value="DUF6328"/>
    <property type="match status" value="1"/>
</dbReference>
<dbReference type="EMBL" id="BMRB01000002">
    <property type="protein sequence ID" value="GGS32865.1"/>
    <property type="molecule type" value="Genomic_DNA"/>
</dbReference>
<feature type="transmembrane region" description="Helical" evidence="1">
    <location>
        <begin position="121"/>
        <end position="142"/>
    </location>
</feature>
<feature type="transmembrane region" description="Helical" evidence="1">
    <location>
        <begin position="21"/>
        <end position="41"/>
    </location>
</feature>
<feature type="transmembrane region" description="Helical" evidence="1">
    <location>
        <begin position="53"/>
        <end position="75"/>
    </location>
</feature>
<keyword evidence="1" id="KW-0472">Membrane</keyword>
<comment type="caution">
    <text evidence="2">The sequence shown here is derived from an EMBL/GenBank/DDBJ whole genome shotgun (WGS) entry which is preliminary data.</text>
</comment>
<protein>
    <submittedName>
        <fullName evidence="2">Uncharacterized protein</fullName>
    </submittedName>
</protein>
<dbReference type="InterPro" id="IPR046291">
    <property type="entry name" value="DUF6328"/>
</dbReference>
<keyword evidence="1" id="KW-0812">Transmembrane</keyword>
<sequence>MTDESDAARLRRNVNELLQELRVAQAGVQILFGFLLAVTFTEPYLRGSDFQHAVHLITVGFTVVAVALFTAPAAWHRMLFRHGKRDRILRSSNRFALWGLGCLACAVSGTVLLLVDVIAGTVPAAIASAVALTGFATLWFALPLRHQDPAEMKPAPKDSRSVENGA</sequence>
<gene>
    <name evidence="2" type="ORF">GCM10010171_28660</name>
</gene>
<reference evidence="2" key="2">
    <citation type="submission" date="2020-09" db="EMBL/GenBank/DDBJ databases">
        <authorList>
            <person name="Sun Q."/>
            <person name="Ohkuma M."/>
        </authorList>
    </citation>
    <scope>NUCLEOTIDE SEQUENCE</scope>
    <source>
        <strain evidence="2">JCM 3276</strain>
    </source>
</reference>
<dbReference type="AlphaFoldDB" id="A0A918GFQ3"/>